<sequence length="72" mass="7877">MPSPIDRVANAKSAYEQAESALASARDDYYQSIDAAVNAGVSKMELHRRTGLSRAMLYRIINRSDQSSQGDA</sequence>
<dbReference type="RefSeq" id="WP_049149426.1">
    <property type="nucleotide sequence ID" value="NZ_CP100361.1"/>
</dbReference>
<reference evidence="1" key="1">
    <citation type="submission" date="2023-05" db="EMBL/GenBank/DDBJ databases">
        <title>Metabolic capabilities are highly conserved among human nasal-associated Corynebacterium species in pangenomic analyses.</title>
        <authorList>
            <person name="Tran T.H."/>
            <person name="Roberts A.Q."/>
            <person name="Escapa I.F."/>
            <person name="Gao W."/>
            <person name="Conlan S."/>
            <person name="Kong H."/>
            <person name="Segre J.A."/>
            <person name="Kelly M.S."/>
            <person name="Lemon K.P."/>
        </authorList>
    </citation>
    <scope>NUCLEOTIDE SEQUENCE</scope>
    <source>
        <strain evidence="1">KPL2654</strain>
    </source>
</reference>
<dbReference type="EMBL" id="JASNVP010000014">
    <property type="protein sequence ID" value="MDK4327004.1"/>
    <property type="molecule type" value="Genomic_DNA"/>
</dbReference>
<evidence type="ECO:0000313" key="2">
    <source>
        <dbReference type="Proteomes" id="UP001226160"/>
    </source>
</evidence>
<name>A0AAP4BX76_9CORY</name>
<dbReference type="Proteomes" id="UP001226160">
    <property type="component" value="Unassembled WGS sequence"/>
</dbReference>
<evidence type="ECO:0000313" key="1">
    <source>
        <dbReference type="EMBL" id="MDK4327004.1"/>
    </source>
</evidence>
<dbReference type="AlphaFoldDB" id="A0AAP4BX76"/>
<gene>
    <name evidence="1" type="ORF">QPX54_10885</name>
</gene>
<comment type="caution">
    <text evidence="1">The sequence shown here is derived from an EMBL/GenBank/DDBJ whole genome shotgun (WGS) entry which is preliminary data.</text>
</comment>
<protein>
    <submittedName>
        <fullName evidence="1">Uncharacterized protein</fullName>
    </submittedName>
</protein>
<accession>A0AAP4BX76</accession>
<organism evidence="1 2">
    <name type="scientific">Corynebacterium propinquum</name>
    <dbReference type="NCBI Taxonomy" id="43769"/>
    <lineage>
        <taxon>Bacteria</taxon>
        <taxon>Bacillati</taxon>
        <taxon>Actinomycetota</taxon>
        <taxon>Actinomycetes</taxon>
        <taxon>Mycobacteriales</taxon>
        <taxon>Corynebacteriaceae</taxon>
        <taxon>Corynebacterium</taxon>
    </lineage>
</organism>
<proteinExistence type="predicted"/>